<comment type="caution">
    <text evidence="2">The sequence shown here is derived from an EMBL/GenBank/DDBJ whole genome shotgun (WGS) entry which is preliminary data.</text>
</comment>
<protein>
    <submittedName>
        <fullName evidence="2">Copper resistance protein B</fullName>
    </submittedName>
</protein>
<reference evidence="3" key="1">
    <citation type="journal article" date="2019" name="Int. J. Syst. Evol. Microbiol.">
        <title>The Global Catalogue of Microorganisms (GCM) 10K type strain sequencing project: providing services to taxonomists for standard genome sequencing and annotation.</title>
        <authorList>
            <consortium name="The Broad Institute Genomics Platform"/>
            <consortium name="The Broad Institute Genome Sequencing Center for Infectious Disease"/>
            <person name="Wu L."/>
            <person name="Ma J."/>
        </authorList>
    </citation>
    <scope>NUCLEOTIDE SEQUENCE [LARGE SCALE GENOMIC DNA]</scope>
    <source>
        <strain evidence="3">CCUG 55074</strain>
    </source>
</reference>
<feature type="signal peptide" evidence="1">
    <location>
        <begin position="1"/>
        <end position="17"/>
    </location>
</feature>
<feature type="chain" id="PRO_5046086817" evidence="1">
    <location>
        <begin position="18"/>
        <end position="258"/>
    </location>
</feature>
<evidence type="ECO:0000256" key="1">
    <source>
        <dbReference type="SAM" id="SignalP"/>
    </source>
</evidence>
<evidence type="ECO:0000313" key="3">
    <source>
        <dbReference type="Proteomes" id="UP001597216"/>
    </source>
</evidence>
<sequence>MKALVLAAALVASPALAQTNAPPPVPSDHTADRDFDPAAMARARAVLRQEHGGMRYSQVMADSLEVGDGAYAWEGRAWVGGDLTRAVFKTRGEGAEGERPDTAEVQALWSRAIGPYFDVQAGLRQDLGSGPHRTWALLGTEGLAPYWFDVQGAVFVSDRSEVLARGEGSFDLRITQRLILQPRAELEAAARDSDALGLGAGLTRAEAGLRLRYEVSRRFAPYVGLAWERKLGETASIARAAGEDVGGSRIVVGIRAWN</sequence>
<dbReference type="RefSeq" id="WP_377352264.1">
    <property type="nucleotide sequence ID" value="NZ_JBHTLQ010000003.1"/>
</dbReference>
<keyword evidence="3" id="KW-1185">Reference proteome</keyword>
<dbReference type="Pfam" id="PF05275">
    <property type="entry name" value="CopB"/>
    <property type="match status" value="1"/>
</dbReference>
<accession>A0ABW3SYA4</accession>
<dbReference type="Proteomes" id="UP001597216">
    <property type="component" value="Unassembled WGS sequence"/>
</dbReference>
<evidence type="ECO:0000313" key="2">
    <source>
        <dbReference type="EMBL" id="MFD1189407.1"/>
    </source>
</evidence>
<organism evidence="2 3">
    <name type="scientific">Phenylobacterium conjunctum</name>
    <dbReference type="NCBI Taxonomy" id="1298959"/>
    <lineage>
        <taxon>Bacteria</taxon>
        <taxon>Pseudomonadati</taxon>
        <taxon>Pseudomonadota</taxon>
        <taxon>Alphaproteobacteria</taxon>
        <taxon>Caulobacterales</taxon>
        <taxon>Caulobacteraceae</taxon>
        <taxon>Phenylobacterium</taxon>
    </lineage>
</organism>
<keyword evidence="1" id="KW-0732">Signal</keyword>
<dbReference type="InterPro" id="IPR007939">
    <property type="entry name" value="Cu-R_B_prcur"/>
</dbReference>
<name>A0ABW3SYA4_9CAUL</name>
<dbReference type="InterPro" id="IPR036709">
    <property type="entry name" value="Autotransporte_beta_dom_sf"/>
</dbReference>
<proteinExistence type="predicted"/>
<dbReference type="SUPFAM" id="SSF103515">
    <property type="entry name" value="Autotransporter"/>
    <property type="match status" value="1"/>
</dbReference>
<dbReference type="EMBL" id="JBHTLQ010000003">
    <property type="protein sequence ID" value="MFD1189407.1"/>
    <property type="molecule type" value="Genomic_DNA"/>
</dbReference>
<gene>
    <name evidence="2" type="ORF">ACFQ27_02355</name>
</gene>